<dbReference type="InterPro" id="IPR005769">
    <property type="entry name" value="PhnE/PtxC"/>
</dbReference>
<accession>A0ABQ4M1Q3</accession>
<feature type="transmembrane region" description="Helical" evidence="7">
    <location>
        <begin position="21"/>
        <end position="38"/>
    </location>
</feature>
<dbReference type="EMBL" id="BORW01000031">
    <property type="protein sequence ID" value="GIO69439.1"/>
    <property type="molecule type" value="Genomic_DNA"/>
</dbReference>
<proteinExistence type="inferred from homology"/>
<dbReference type="InterPro" id="IPR000515">
    <property type="entry name" value="MetI-like"/>
</dbReference>
<feature type="domain" description="ABC transmembrane type-1" evidence="8">
    <location>
        <begin position="81"/>
        <end position="264"/>
    </location>
</feature>
<feature type="transmembrane region" description="Helical" evidence="7">
    <location>
        <begin position="219"/>
        <end position="240"/>
    </location>
</feature>
<keyword evidence="4 7" id="KW-0812">Transmembrane</keyword>
<evidence type="ECO:0000313" key="10">
    <source>
        <dbReference type="Proteomes" id="UP000680638"/>
    </source>
</evidence>
<evidence type="ECO:0000256" key="2">
    <source>
        <dbReference type="ARBA" id="ARBA00004196"/>
    </source>
</evidence>
<dbReference type="RefSeq" id="WP_052147120.1">
    <property type="nucleotide sequence ID" value="NZ_BORW01000031.1"/>
</dbReference>
<evidence type="ECO:0000256" key="6">
    <source>
        <dbReference type="ARBA" id="ARBA00023136"/>
    </source>
</evidence>
<evidence type="ECO:0000256" key="7">
    <source>
        <dbReference type="RuleBase" id="RU363032"/>
    </source>
</evidence>
<evidence type="ECO:0000256" key="4">
    <source>
        <dbReference type="ARBA" id="ARBA00022692"/>
    </source>
</evidence>
<evidence type="ECO:0000256" key="5">
    <source>
        <dbReference type="ARBA" id="ARBA00022989"/>
    </source>
</evidence>
<dbReference type="InterPro" id="IPR035906">
    <property type="entry name" value="MetI-like_sf"/>
</dbReference>
<dbReference type="CDD" id="cd06261">
    <property type="entry name" value="TM_PBP2"/>
    <property type="match status" value="1"/>
</dbReference>
<keyword evidence="6 7" id="KW-0472">Membrane</keyword>
<dbReference type="Proteomes" id="UP000680638">
    <property type="component" value="Unassembled WGS sequence"/>
</dbReference>
<keyword evidence="5 7" id="KW-1133">Transmembrane helix</keyword>
<sequence>MKSNTTPVTGKASGSAFRARIRFALTALIVIAVYYWSIQGIRFEGIQGTAGTVSKSILQGFLHPDWSFVYIPEGEDLLRGLLDTLVISILGTVVAAVVCIPFAFWASTNMSRRLAVSGSGKIALSVIRVFPEIIVAILFIKAVGPGSFAGVLALGIHSVGMLGKLYSETIENIDRGPQEALIASGANRLQVLRYAVLPQVIPQFLSYSLYRFEINIRSATTLGLVGAGGIGTPLIFALQVRNWNRVGIILLGIIALVVLTDLVSGWLRKRIT</sequence>
<gene>
    <name evidence="9" type="primary">phnE_1</name>
    <name evidence="9" type="ORF">J21TS3_42600</name>
</gene>
<reference evidence="9 10" key="1">
    <citation type="submission" date="2021-03" db="EMBL/GenBank/DDBJ databases">
        <title>Antimicrobial resistance genes in bacteria isolated from Japanese honey, and their potential for conferring macrolide and lincosamide resistance in the American foulbrood pathogen Paenibacillus larvae.</title>
        <authorList>
            <person name="Okamoto M."/>
            <person name="Kumagai M."/>
            <person name="Kanamori H."/>
            <person name="Takamatsu D."/>
        </authorList>
    </citation>
    <scope>NUCLEOTIDE SEQUENCE [LARGE SCALE GENOMIC DNA]</scope>
    <source>
        <strain evidence="9 10">J21TS3</strain>
    </source>
</reference>
<keyword evidence="10" id="KW-1185">Reference proteome</keyword>
<evidence type="ECO:0000256" key="1">
    <source>
        <dbReference type="ARBA" id="ARBA00004141"/>
    </source>
</evidence>
<keyword evidence="3 7" id="KW-0813">Transport</keyword>
<dbReference type="PROSITE" id="PS50928">
    <property type="entry name" value="ABC_TM1"/>
    <property type="match status" value="1"/>
</dbReference>
<comment type="subcellular location">
    <subcellularLocation>
        <location evidence="2">Cell envelope</location>
    </subcellularLocation>
    <subcellularLocation>
        <location evidence="7">Cell membrane</location>
        <topology evidence="7">Multi-pass membrane protein</topology>
    </subcellularLocation>
    <subcellularLocation>
        <location evidence="1">Membrane</location>
        <topology evidence="1">Multi-pass membrane protein</topology>
    </subcellularLocation>
</comment>
<evidence type="ECO:0000256" key="3">
    <source>
        <dbReference type="ARBA" id="ARBA00022448"/>
    </source>
</evidence>
<feature type="transmembrane region" description="Helical" evidence="7">
    <location>
        <begin position="85"/>
        <end position="106"/>
    </location>
</feature>
<comment type="similarity">
    <text evidence="7">Belongs to the binding-protein-dependent transport system permease family.</text>
</comment>
<dbReference type="Pfam" id="PF00528">
    <property type="entry name" value="BPD_transp_1"/>
    <property type="match status" value="1"/>
</dbReference>
<evidence type="ECO:0000313" key="9">
    <source>
        <dbReference type="EMBL" id="GIO69439.1"/>
    </source>
</evidence>
<feature type="transmembrane region" description="Helical" evidence="7">
    <location>
        <begin position="246"/>
        <end position="267"/>
    </location>
</feature>
<name>A0ABQ4M1Q3_9BACL</name>
<comment type="caution">
    <text evidence="9">The sequence shown here is derived from an EMBL/GenBank/DDBJ whole genome shotgun (WGS) entry which is preliminary data.</text>
</comment>
<organism evidence="9 10">
    <name type="scientific">Paenibacillus cookii</name>
    <dbReference type="NCBI Taxonomy" id="157839"/>
    <lineage>
        <taxon>Bacteria</taxon>
        <taxon>Bacillati</taxon>
        <taxon>Bacillota</taxon>
        <taxon>Bacilli</taxon>
        <taxon>Bacillales</taxon>
        <taxon>Paenibacillaceae</taxon>
        <taxon>Paenibacillus</taxon>
    </lineage>
</organism>
<dbReference type="Gene3D" id="1.10.3720.10">
    <property type="entry name" value="MetI-like"/>
    <property type="match status" value="1"/>
</dbReference>
<dbReference type="SUPFAM" id="SSF161098">
    <property type="entry name" value="MetI-like"/>
    <property type="match status" value="1"/>
</dbReference>
<evidence type="ECO:0000259" key="8">
    <source>
        <dbReference type="PROSITE" id="PS50928"/>
    </source>
</evidence>
<dbReference type="PANTHER" id="PTHR30043:SF8">
    <property type="entry name" value="ABC TRANSPORTER, PERMEASE PROTEIN CC0363, PUTATIVE-RELATED"/>
    <property type="match status" value="1"/>
</dbReference>
<protein>
    <submittedName>
        <fullName evidence="9">Phosphonate ABC transporter permease</fullName>
    </submittedName>
</protein>
<dbReference type="PANTHER" id="PTHR30043">
    <property type="entry name" value="PHOSPHONATES TRANSPORT SYSTEM PERMEASE PROTEIN"/>
    <property type="match status" value="1"/>
</dbReference>
<dbReference type="NCBIfam" id="TIGR01097">
    <property type="entry name" value="PhnE"/>
    <property type="match status" value="1"/>
</dbReference>